<evidence type="ECO:0000256" key="1">
    <source>
        <dbReference type="SAM" id="Phobius"/>
    </source>
</evidence>
<dbReference type="EMBL" id="QPKV01000009">
    <property type="protein sequence ID" value="RDC54895.1"/>
    <property type="molecule type" value="Genomic_DNA"/>
</dbReference>
<evidence type="ECO:0000313" key="2">
    <source>
        <dbReference type="EMBL" id="RDC54895.1"/>
    </source>
</evidence>
<feature type="transmembrane region" description="Helical" evidence="1">
    <location>
        <begin position="7"/>
        <end position="27"/>
    </location>
</feature>
<accession>A0A369PUG6</accession>
<feature type="transmembrane region" description="Helical" evidence="1">
    <location>
        <begin position="97"/>
        <end position="127"/>
    </location>
</feature>
<keyword evidence="1" id="KW-0812">Transmembrane</keyword>
<reference evidence="2 3" key="1">
    <citation type="submission" date="2018-07" db="EMBL/GenBank/DDBJ databases">
        <title>Pedobacter sp. nov., isolated from soil.</title>
        <authorList>
            <person name="Zhou L.Y."/>
            <person name="Du Z.J."/>
        </authorList>
    </citation>
    <scope>NUCLEOTIDE SEQUENCE [LARGE SCALE GENOMIC DNA]</scope>
    <source>
        <strain evidence="2 3">JDX94</strain>
    </source>
</reference>
<feature type="transmembrane region" description="Helical" evidence="1">
    <location>
        <begin position="60"/>
        <end position="85"/>
    </location>
</feature>
<keyword evidence="1" id="KW-0472">Membrane</keyword>
<organism evidence="2 3">
    <name type="scientific">Pedobacter chinensis</name>
    <dbReference type="NCBI Taxonomy" id="2282421"/>
    <lineage>
        <taxon>Bacteria</taxon>
        <taxon>Pseudomonadati</taxon>
        <taxon>Bacteroidota</taxon>
        <taxon>Sphingobacteriia</taxon>
        <taxon>Sphingobacteriales</taxon>
        <taxon>Sphingobacteriaceae</taxon>
        <taxon>Pedobacter</taxon>
    </lineage>
</organism>
<protein>
    <submittedName>
        <fullName evidence="2">Uncharacterized protein</fullName>
    </submittedName>
</protein>
<gene>
    <name evidence="2" type="ORF">DU508_18940</name>
</gene>
<name>A0A369PUG6_9SPHI</name>
<proteinExistence type="predicted"/>
<keyword evidence="3" id="KW-1185">Reference proteome</keyword>
<sequence length="137" mass="16271">MIFKFNYYRSIQFLLILLLIPTTYIGIPLNGGRKGWIYVNSLLRDFYSDWSSFFVNENSILFISINFFILLINILLYSSPILVFTKYNKMGSMYIPTIYLILTIAYFPLMVILLIPYIFIWATLFIYSKYALEKQAF</sequence>
<dbReference type="Proteomes" id="UP000253961">
    <property type="component" value="Unassembled WGS sequence"/>
</dbReference>
<dbReference type="AlphaFoldDB" id="A0A369PUG6"/>
<evidence type="ECO:0000313" key="3">
    <source>
        <dbReference type="Proteomes" id="UP000253961"/>
    </source>
</evidence>
<comment type="caution">
    <text evidence="2">The sequence shown here is derived from an EMBL/GenBank/DDBJ whole genome shotgun (WGS) entry which is preliminary data.</text>
</comment>
<keyword evidence="1" id="KW-1133">Transmembrane helix</keyword>